<dbReference type="SMART" id="SM00387">
    <property type="entry name" value="HATPase_c"/>
    <property type="match status" value="1"/>
</dbReference>
<feature type="transmembrane region" description="Helical" evidence="7">
    <location>
        <begin position="54"/>
        <end position="71"/>
    </location>
</feature>
<comment type="catalytic activity">
    <reaction evidence="1">
        <text>ATP + protein L-histidine = ADP + protein N-phospho-L-histidine.</text>
        <dbReference type="EC" id="2.7.13.3"/>
    </reaction>
</comment>
<dbReference type="PRINTS" id="PR00344">
    <property type="entry name" value="BCTRLSENSOR"/>
</dbReference>
<dbReference type="EC" id="2.7.13.3" evidence="2"/>
<evidence type="ECO:0000313" key="10">
    <source>
        <dbReference type="EMBL" id="MBK6009481.1"/>
    </source>
</evidence>
<dbReference type="SUPFAM" id="SSF52172">
    <property type="entry name" value="CheY-like"/>
    <property type="match status" value="1"/>
</dbReference>
<dbReference type="RefSeq" id="WP_201178119.1">
    <property type="nucleotide sequence ID" value="NZ_JAEPWM010000022.1"/>
</dbReference>
<dbReference type="GO" id="GO:0009927">
    <property type="term" value="F:histidine phosphotransfer kinase activity"/>
    <property type="evidence" value="ECO:0007669"/>
    <property type="project" value="TreeGrafter"/>
</dbReference>
<dbReference type="InterPro" id="IPR003661">
    <property type="entry name" value="HisK_dim/P_dom"/>
</dbReference>
<feature type="domain" description="Response regulatory" evidence="9">
    <location>
        <begin position="466"/>
        <end position="577"/>
    </location>
</feature>
<feature type="transmembrane region" description="Helical" evidence="7">
    <location>
        <begin position="119"/>
        <end position="137"/>
    </location>
</feature>
<evidence type="ECO:0000256" key="5">
    <source>
        <dbReference type="ARBA" id="ARBA00022777"/>
    </source>
</evidence>
<dbReference type="Pfam" id="PF02518">
    <property type="entry name" value="HATPase_c"/>
    <property type="match status" value="1"/>
</dbReference>
<dbReference type="EMBL" id="JAEPWM010000022">
    <property type="protein sequence ID" value="MBK6009481.1"/>
    <property type="molecule type" value="Genomic_DNA"/>
</dbReference>
<dbReference type="InterPro" id="IPR011006">
    <property type="entry name" value="CheY-like_superfamily"/>
</dbReference>
<keyword evidence="7" id="KW-0472">Membrane</keyword>
<feature type="transmembrane region" description="Helical" evidence="7">
    <location>
        <begin position="144"/>
        <end position="162"/>
    </location>
</feature>
<name>A0A934TYM5_9BURK</name>
<evidence type="ECO:0000313" key="11">
    <source>
        <dbReference type="Proteomes" id="UP000630528"/>
    </source>
</evidence>
<sequence length="581" mass="62420">MARQENTGKVPDGAAAELVRRSVATILAQTRFGRWTVLAMGAALGILFVPAVGWPPYLAWYAVLAGAMVFRQRYFNRLLAAQGVSAETLRRVALVAAATGWLVTLSIPLFGAFLAPGDLGVLTVLSMGWVITAVAVLGVEPPVYTFYLGASFLTILCGWAFHASGRDVLLLAIGMVLGGPMLVRLARMMQRQLSDAVRAGQENALLVGQLREALASQQEAQRARSRFLGAASHDLRQPVQALLFLSDIFRRSTDPARRDAMAQQIVRTGESIDGMFRHLVDFAQIDAGMMKAVVQPVQLDQLVAAAVSGFAEKCAARGLRFRMQSTGPCTVAADPVLLERMLRNFLDNAYKYSLRGEIQLRVHLEDGMAVVCVSDEGVGMEPEDLAQACNAFFRGRSASVAEAEGIGLGLAISRHMADLMQTPLKIESQPQAGTKVTFRLPVLPREQVRVQGADPDRAEGLLRGRLVAVVENDRLAREALCAWLLEAGARVAQGSSCSQLMEVLESAGTAPDLVLADYGLSEGTGVDAVAAVRARYGPVPAWIVSGDADLAERGLPLPVLQKPITPERLLSALRTAFVTVP</sequence>
<accession>A0A934TYM5</accession>
<reference evidence="10" key="1">
    <citation type="journal article" date="2012" name="J. Microbiol. Biotechnol.">
        <title>Ramlibacter ginsenosidimutans sp. nov., with ginsenoside-converting activity.</title>
        <authorList>
            <person name="Wang L."/>
            <person name="An D.S."/>
            <person name="Kim S.G."/>
            <person name="Jin F.X."/>
            <person name="Kim S.C."/>
            <person name="Lee S.T."/>
            <person name="Im W.T."/>
        </authorList>
    </citation>
    <scope>NUCLEOTIDE SEQUENCE</scope>
    <source>
        <strain evidence="10">KACC 17527</strain>
    </source>
</reference>
<organism evidence="10 11">
    <name type="scientific">Ramlibacter ginsenosidimutans</name>
    <dbReference type="NCBI Taxonomy" id="502333"/>
    <lineage>
        <taxon>Bacteria</taxon>
        <taxon>Pseudomonadati</taxon>
        <taxon>Pseudomonadota</taxon>
        <taxon>Betaproteobacteria</taxon>
        <taxon>Burkholderiales</taxon>
        <taxon>Comamonadaceae</taxon>
        <taxon>Ramlibacter</taxon>
    </lineage>
</organism>
<dbReference type="InterPro" id="IPR004358">
    <property type="entry name" value="Sig_transdc_His_kin-like_C"/>
</dbReference>
<feature type="domain" description="Histidine kinase" evidence="8">
    <location>
        <begin position="230"/>
        <end position="444"/>
    </location>
</feature>
<evidence type="ECO:0000259" key="8">
    <source>
        <dbReference type="PROSITE" id="PS50109"/>
    </source>
</evidence>
<gene>
    <name evidence="10" type="ORF">JJB11_25565</name>
</gene>
<keyword evidence="4" id="KW-0808">Transferase</keyword>
<dbReference type="SMART" id="SM00388">
    <property type="entry name" value="HisKA"/>
    <property type="match status" value="1"/>
</dbReference>
<dbReference type="PROSITE" id="PS50110">
    <property type="entry name" value="RESPONSE_REGULATORY"/>
    <property type="match status" value="1"/>
</dbReference>
<dbReference type="SUPFAM" id="SSF47384">
    <property type="entry name" value="Homodimeric domain of signal transducing histidine kinase"/>
    <property type="match status" value="1"/>
</dbReference>
<feature type="modified residue" description="4-aspartylphosphate" evidence="6">
    <location>
        <position position="517"/>
    </location>
</feature>
<evidence type="ECO:0000256" key="6">
    <source>
        <dbReference type="PROSITE-ProRule" id="PRU00169"/>
    </source>
</evidence>
<dbReference type="AlphaFoldDB" id="A0A934TYM5"/>
<dbReference type="Gene3D" id="3.30.565.10">
    <property type="entry name" value="Histidine kinase-like ATPase, C-terminal domain"/>
    <property type="match status" value="1"/>
</dbReference>
<dbReference type="GO" id="GO:0000155">
    <property type="term" value="F:phosphorelay sensor kinase activity"/>
    <property type="evidence" value="ECO:0007669"/>
    <property type="project" value="InterPro"/>
</dbReference>
<dbReference type="PROSITE" id="PS50109">
    <property type="entry name" value="HIS_KIN"/>
    <property type="match status" value="1"/>
</dbReference>
<dbReference type="Pfam" id="PF00512">
    <property type="entry name" value="HisKA"/>
    <property type="match status" value="1"/>
</dbReference>
<dbReference type="SUPFAM" id="SSF55874">
    <property type="entry name" value="ATPase domain of HSP90 chaperone/DNA topoisomerase II/histidine kinase"/>
    <property type="match status" value="1"/>
</dbReference>
<dbReference type="InterPro" id="IPR001789">
    <property type="entry name" value="Sig_transdc_resp-reg_receiver"/>
</dbReference>
<proteinExistence type="predicted"/>
<keyword evidence="11" id="KW-1185">Reference proteome</keyword>
<dbReference type="Pfam" id="PF00072">
    <property type="entry name" value="Response_reg"/>
    <property type="match status" value="1"/>
</dbReference>
<dbReference type="Proteomes" id="UP000630528">
    <property type="component" value="Unassembled WGS sequence"/>
</dbReference>
<dbReference type="SMART" id="SM00448">
    <property type="entry name" value="REC"/>
    <property type="match status" value="1"/>
</dbReference>
<dbReference type="InterPro" id="IPR003594">
    <property type="entry name" value="HATPase_dom"/>
</dbReference>
<evidence type="ECO:0000259" key="9">
    <source>
        <dbReference type="PROSITE" id="PS50110"/>
    </source>
</evidence>
<keyword evidence="3 6" id="KW-0597">Phosphoprotein</keyword>
<keyword evidence="5 10" id="KW-0418">Kinase</keyword>
<evidence type="ECO:0000256" key="7">
    <source>
        <dbReference type="SAM" id="Phobius"/>
    </source>
</evidence>
<evidence type="ECO:0000256" key="1">
    <source>
        <dbReference type="ARBA" id="ARBA00000085"/>
    </source>
</evidence>
<feature type="transmembrane region" description="Helical" evidence="7">
    <location>
        <begin position="92"/>
        <end position="113"/>
    </location>
</feature>
<evidence type="ECO:0000256" key="2">
    <source>
        <dbReference type="ARBA" id="ARBA00012438"/>
    </source>
</evidence>
<reference evidence="10" key="2">
    <citation type="submission" date="2021-01" db="EMBL/GenBank/DDBJ databases">
        <authorList>
            <person name="Kang M."/>
        </authorList>
    </citation>
    <scope>NUCLEOTIDE SEQUENCE</scope>
    <source>
        <strain evidence="10">KACC 17527</strain>
    </source>
</reference>
<dbReference type="InterPro" id="IPR005467">
    <property type="entry name" value="His_kinase_dom"/>
</dbReference>
<feature type="transmembrane region" description="Helical" evidence="7">
    <location>
        <begin position="32"/>
        <end position="48"/>
    </location>
</feature>
<keyword evidence="7" id="KW-1133">Transmembrane helix</keyword>
<keyword evidence="7" id="KW-0812">Transmembrane</keyword>
<evidence type="ECO:0000256" key="3">
    <source>
        <dbReference type="ARBA" id="ARBA00022553"/>
    </source>
</evidence>
<dbReference type="Gene3D" id="1.10.287.130">
    <property type="match status" value="1"/>
</dbReference>
<dbReference type="PANTHER" id="PTHR43047">
    <property type="entry name" value="TWO-COMPONENT HISTIDINE PROTEIN KINASE"/>
    <property type="match status" value="1"/>
</dbReference>
<dbReference type="CDD" id="cd00082">
    <property type="entry name" value="HisKA"/>
    <property type="match status" value="1"/>
</dbReference>
<comment type="caution">
    <text evidence="10">The sequence shown here is derived from an EMBL/GenBank/DDBJ whole genome shotgun (WGS) entry which is preliminary data.</text>
</comment>
<dbReference type="CDD" id="cd00156">
    <property type="entry name" value="REC"/>
    <property type="match status" value="1"/>
</dbReference>
<evidence type="ECO:0000256" key="4">
    <source>
        <dbReference type="ARBA" id="ARBA00022679"/>
    </source>
</evidence>
<dbReference type="InterPro" id="IPR036097">
    <property type="entry name" value="HisK_dim/P_sf"/>
</dbReference>
<dbReference type="InterPro" id="IPR036890">
    <property type="entry name" value="HATPase_C_sf"/>
</dbReference>
<dbReference type="Gene3D" id="3.40.50.2300">
    <property type="match status" value="1"/>
</dbReference>
<dbReference type="PANTHER" id="PTHR43047:SF72">
    <property type="entry name" value="OSMOSENSING HISTIDINE PROTEIN KINASE SLN1"/>
    <property type="match status" value="1"/>
</dbReference>
<protein>
    <recommendedName>
        <fullName evidence="2">histidine kinase</fullName>
        <ecNumber evidence="2">2.7.13.3</ecNumber>
    </recommendedName>
</protein>
<dbReference type="GO" id="GO:0005886">
    <property type="term" value="C:plasma membrane"/>
    <property type="evidence" value="ECO:0007669"/>
    <property type="project" value="TreeGrafter"/>
</dbReference>